<evidence type="ECO:0000313" key="2">
    <source>
        <dbReference type="EMBL" id="GBP92117.1"/>
    </source>
</evidence>
<evidence type="ECO:0000256" key="1">
    <source>
        <dbReference type="SAM" id="MobiDB-lite"/>
    </source>
</evidence>
<feature type="region of interest" description="Disordered" evidence="1">
    <location>
        <begin position="34"/>
        <end position="123"/>
    </location>
</feature>
<dbReference type="PANTHER" id="PTHR45749">
    <property type="match status" value="1"/>
</dbReference>
<dbReference type="Proteomes" id="UP000299102">
    <property type="component" value="Unassembled WGS sequence"/>
</dbReference>
<sequence length="634" mass="72955">MKRNIPSGIQQRKIKKSKELARESLSGSILKYVAPSASLESNTPQQAVESDLLDETNDVERRCQNELDGGTLERKPDIQEERQRGEDQHQEEYDQEKGRNSDNEEESQQIANDEEKLHNTTRFDVATWPAPMYDDLRVEIVKTGSEPYQNRDGPFLDTVQISGDKIKGKSRNFNSEWFYKALPNGEKVLRKWMSFVNGFNSWWKLNPKVSEHENSESHLSRFEKWKILENGLRLQKTIDHEHQMVLDQEKKNWRFFPIAGKTAVELTENILTQLEGDNLDIHLCRAQGYDNAATMAGVHGGVQAIIKEHNPKTLFMPCANHLLNLCGVHCFGSVSSSVTFFGTVERVYTFFSSSTHRWGILMKSVGVSVKRLVETRWSAHHDAVKSLKNNFEKLVSTLEDMCDLSSSRENADTREAASTLLPALLERAISYATEKCEDLDISIERRGRRRFRKRMPGEVARDAGLTLPEELQRAMLECLDRFYEELEHRYKAMDDILITFGVVQPKTLLTSTEEELRDIVPNLTKIYDELCAEDIILEILRLRRHLEAASISLQEALQWTTLELLKFIVKWDYSESVPKSRPGCQTMLRRHWSTYIESASSFSKIESTDRLRKVLKAKAKEVITRLLIANVEIS</sequence>
<feature type="region of interest" description="Disordered" evidence="1">
    <location>
        <begin position="1"/>
        <end position="20"/>
    </location>
</feature>
<comment type="caution">
    <text evidence="2">The sequence shown here is derived from an EMBL/GenBank/DDBJ whole genome shotgun (WGS) entry which is preliminary data.</text>
</comment>
<feature type="compositionally biased region" description="Basic and acidic residues" evidence="1">
    <location>
        <begin position="58"/>
        <end position="102"/>
    </location>
</feature>
<dbReference type="AlphaFoldDB" id="A0A4C1ZZR4"/>
<organism evidence="2 3">
    <name type="scientific">Eumeta variegata</name>
    <name type="common">Bagworm moth</name>
    <name type="synonym">Eumeta japonica</name>
    <dbReference type="NCBI Taxonomy" id="151549"/>
    <lineage>
        <taxon>Eukaryota</taxon>
        <taxon>Metazoa</taxon>
        <taxon>Ecdysozoa</taxon>
        <taxon>Arthropoda</taxon>
        <taxon>Hexapoda</taxon>
        <taxon>Insecta</taxon>
        <taxon>Pterygota</taxon>
        <taxon>Neoptera</taxon>
        <taxon>Endopterygota</taxon>
        <taxon>Lepidoptera</taxon>
        <taxon>Glossata</taxon>
        <taxon>Ditrysia</taxon>
        <taxon>Tineoidea</taxon>
        <taxon>Psychidae</taxon>
        <taxon>Oiketicinae</taxon>
        <taxon>Eumeta</taxon>
    </lineage>
</organism>
<keyword evidence="3" id="KW-1185">Reference proteome</keyword>
<dbReference type="OrthoDB" id="10063284at2759"/>
<gene>
    <name evidence="2" type="ORF">EVAR_47869_1</name>
</gene>
<dbReference type="SUPFAM" id="SSF53098">
    <property type="entry name" value="Ribonuclease H-like"/>
    <property type="match status" value="1"/>
</dbReference>
<evidence type="ECO:0008006" key="4">
    <source>
        <dbReference type="Google" id="ProtNLM"/>
    </source>
</evidence>
<evidence type="ECO:0000313" key="3">
    <source>
        <dbReference type="Proteomes" id="UP000299102"/>
    </source>
</evidence>
<dbReference type="EMBL" id="BGZK01002240">
    <property type="protein sequence ID" value="GBP92117.1"/>
    <property type="molecule type" value="Genomic_DNA"/>
</dbReference>
<dbReference type="STRING" id="151549.A0A4C1ZZR4"/>
<protein>
    <recommendedName>
        <fullName evidence="4">52 kDa repressor of the inhibitor of the protein kinase</fullName>
    </recommendedName>
</protein>
<name>A0A4C1ZZR4_EUMVA</name>
<reference evidence="2 3" key="1">
    <citation type="journal article" date="2019" name="Commun. Biol.">
        <title>The bagworm genome reveals a unique fibroin gene that provides high tensile strength.</title>
        <authorList>
            <person name="Kono N."/>
            <person name="Nakamura H."/>
            <person name="Ohtoshi R."/>
            <person name="Tomita M."/>
            <person name="Numata K."/>
            <person name="Arakawa K."/>
        </authorList>
    </citation>
    <scope>NUCLEOTIDE SEQUENCE [LARGE SCALE GENOMIC DNA]</scope>
</reference>
<feature type="compositionally biased region" description="Polar residues" evidence="1">
    <location>
        <begin position="38"/>
        <end position="48"/>
    </location>
</feature>
<accession>A0A4C1ZZR4</accession>
<proteinExistence type="predicted"/>
<dbReference type="InterPro" id="IPR012337">
    <property type="entry name" value="RNaseH-like_sf"/>
</dbReference>
<dbReference type="PANTHER" id="PTHR45749:SF21">
    <property type="entry name" value="DUF4371 DOMAIN-CONTAINING PROTEIN"/>
    <property type="match status" value="1"/>
</dbReference>